<dbReference type="InterPro" id="IPR029058">
    <property type="entry name" value="AB_hydrolase_fold"/>
</dbReference>
<keyword evidence="2" id="KW-1185">Reference proteome</keyword>
<dbReference type="Pfam" id="PF00756">
    <property type="entry name" value="Esterase"/>
    <property type="match status" value="1"/>
</dbReference>
<dbReference type="GO" id="GO:0016787">
    <property type="term" value="F:hydrolase activity"/>
    <property type="evidence" value="ECO:0007669"/>
    <property type="project" value="UniProtKB-KW"/>
</dbReference>
<proteinExistence type="predicted"/>
<dbReference type="Proteomes" id="UP001221208">
    <property type="component" value="Unassembled WGS sequence"/>
</dbReference>
<dbReference type="SUPFAM" id="SSF53474">
    <property type="entry name" value="alpha/beta-Hydrolases"/>
    <property type="match status" value="1"/>
</dbReference>
<gene>
    <name evidence="1" type="ORF">OIK44_04980</name>
</gene>
<evidence type="ECO:0000313" key="2">
    <source>
        <dbReference type="Proteomes" id="UP001221208"/>
    </source>
</evidence>
<dbReference type="Gene3D" id="3.40.50.1820">
    <property type="entry name" value="alpha/beta hydrolase"/>
    <property type="match status" value="1"/>
</dbReference>
<dbReference type="InterPro" id="IPR050583">
    <property type="entry name" value="Mycobacterial_A85_antigen"/>
</dbReference>
<accession>A0ABT5JXQ2</accession>
<evidence type="ECO:0000313" key="1">
    <source>
        <dbReference type="EMBL" id="MDC8756940.1"/>
    </source>
</evidence>
<name>A0ABT5JXQ2_9BURK</name>
<keyword evidence="1" id="KW-0378">Hydrolase</keyword>
<dbReference type="PANTHER" id="PTHR48098">
    <property type="entry name" value="ENTEROCHELIN ESTERASE-RELATED"/>
    <property type="match status" value="1"/>
</dbReference>
<dbReference type="PANTHER" id="PTHR48098:SF1">
    <property type="entry name" value="DIACYLGLYCEROL ACYLTRANSFERASE_MYCOLYLTRANSFERASE AG85A"/>
    <property type="match status" value="1"/>
</dbReference>
<organism evidence="1 2">
    <name type="scientific">Janthinobacterium fluminis</name>
    <dbReference type="NCBI Taxonomy" id="2987524"/>
    <lineage>
        <taxon>Bacteria</taxon>
        <taxon>Pseudomonadati</taxon>
        <taxon>Pseudomonadota</taxon>
        <taxon>Betaproteobacteria</taxon>
        <taxon>Burkholderiales</taxon>
        <taxon>Oxalobacteraceae</taxon>
        <taxon>Janthinobacterium</taxon>
    </lineage>
</organism>
<dbReference type="InterPro" id="IPR000801">
    <property type="entry name" value="Esterase-like"/>
</dbReference>
<sequence>MLDNLIASGKAVPMIVVMPNGLVLADDSPSSADRIFTLTHVDGFTRFEPELLASLIPAIDRSYPTRAERRQRAVAGLSIGGGQALNIGLGHLDTFAWIAGFSSAPNTRPGEVLLHEPAQARRQLQLLYLSCGSKDGLIAVSQTLHRYLKQHDILHVWNVDEYGHDRESWADS</sequence>
<dbReference type="EMBL" id="JAQQXR010000001">
    <property type="protein sequence ID" value="MDC8756940.1"/>
    <property type="molecule type" value="Genomic_DNA"/>
</dbReference>
<dbReference type="RefSeq" id="WP_273669793.1">
    <property type="nucleotide sequence ID" value="NZ_JAQQXR010000001.1"/>
</dbReference>
<comment type="caution">
    <text evidence="1">The sequence shown here is derived from an EMBL/GenBank/DDBJ whole genome shotgun (WGS) entry which is preliminary data.</text>
</comment>
<reference evidence="1 2" key="1">
    <citation type="submission" date="2022-10" db="EMBL/GenBank/DDBJ databases">
        <title>Janthinobacterium sp. hw3 Genome sequencing.</title>
        <authorList>
            <person name="Park S."/>
        </authorList>
    </citation>
    <scope>NUCLEOTIDE SEQUENCE [LARGE SCALE GENOMIC DNA]</scope>
    <source>
        <strain evidence="2">hw3</strain>
    </source>
</reference>
<protein>
    <submittedName>
        <fullName evidence="1">Alpha/beta hydrolase-fold protein</fullName>
    </submittedName>
</protein>